<keyword evidence="3" id="KW-1185">Reference proteome</keyword>
<dbReference type="EMBL" id="JAUSQL010000001">
    <property type="protein sequence ID" value="MDP9833401.1"/>
    <property type="molecule type" value="Genomic_DNA"/>
</dbReference>
<sequence>MFISFAVENFRAFADRAELDFACPGFDTVLPREGKSWTDVLSPVTAIFGANASGKSTLIMAIEVLGRAVWQQRAGRFLYQPSLACAEPSPTTNYEADFVVNGIRYRYTVRAADWGVAFEELRSYENRWPRKIFSRSQESLDMPMKFSKGAALRGPSDEVRKLTKASALYLAVALDYGHAGLESIAEALAAGRGIQSFPANSRSRFAITERIIQEMLAGGSDAEDLAEALLRVADVGIESVKVKQERIPPALLERMRRSMGDPAVEDEMAPNVPEMRSKVVFVHRGAGGKTFELALDAQSAGTQVWLVMSWRALTLMKNGGILLVDELDESLHPSLVRFLVELFLNPEYNRKHAQIIFTTQDSGLLGNSPVRLLEPASVWFTEKNDEGRSELFSLADYPIHPNSNFEKRYLAGAYGAIPSIDDRSLVRWLEN</sequence>
<dbReference type="RefSeq" id="WP_296930108.1">
    <property type="nucleotide sequence ID" value="NZ_JAUSQL010000001.1"/>
</dbReference>
<reference evidence="2 3" key="1">
    <citation type="submission" date="2023-07" db="EMBL/GenBank/DDBJ databases">
        <title>Sequencing the genomes of 1000 actinobacteria strains.</title>
        <authorList>
            <person name="Klenk H.-P."/>
        </authorList>
    </citation>
    <scope>NUCLEOTIDE SEQUENCE [LARGE SCALE GENOMIC DNA]</scope>
    <source>
        <strain evidence="2 3">DSM 19515</strain>
    </source>
</reference>
<dbReference type="PANTHER" id="PTHR40396:SF1">
    <property type="entry name" value="ATPASE AAA-TYPE CORE DOMAIN-CONTAINING PROTEIN"/>
    <property type="match status" value="1"/>
</dbReference>
<comment type="caution">
    <text evidence="2">The sequence shown here is derived from an EMBL/GenBank/DDBJ whole genome shotgun (WGS) entry which is preliminary data.</text>
</comment>
<feature type="domain" description="ATPase AAA-type core" evidence="1">
    <location>
        <begin position="44"/>
        <end position="365"/>
    </location>
</feature>
<proteinExistence type="predicted"/>
<dbReference type="Pfam" id="PF13304">
    <property type="entry name" value="AAA_21"/>
    <property type="match status" value="1"/>
</dbReference>
<name>A0ABT9PLQ9_9ACTO</name>
<dbReference type="CDD" id="cd00267">
    <property type="entry name" value="ABC_ATPase"/>
    <property type="match status" value="1"/>
</dbReference>
<evidence type="ECO:0000313" key="3">
    <source>
        <dbReference type="Proteomes" id="UP001230145"/>
    </source>
</evidence>
<dbReference type="Gene3D" id="3.40.50.300">
    <property type="entry name" value="P-loop containing nucleotide triphosphate hydrolases"/>
    <property type="match status" value="2"/>
</dbReference>
<organism evidence="2 3">
    <name type="scientific">Trueperella abortisuis</name>
    <dbReference type="NCBI Taxonomy" id="445930"/>
    <lineage>
        <taxon>Bacteria</taxon>
        <taxon>Bacillati</taxon>
        <taxon>Actinomycetota</taxon>
        <taxon>Actinomycetes</taxon>
        <taxon>Actinomycetales</taxon>
        <taxon>Actinomycetaceae</taxon>
        <taxon>Trueperella</taxon>
    </lineage>
</organism>
<protein>
    <recommendedName>
        <fullName evidence="1">ATPase AAA-type core domain-containing protein</fullName>
    </recommendedName>
</protein>
<dbReference type="SUPFAM" id="SSF52540">
    <property type="entry name" value="P-loop containing nucleoside triphosphate hydrolases"/>
    <property type="match status" value="1"/>
</dbReference>
<accession>A0ABT9PLQ9</accession>
<dbReference type="InterPro" id="IPR027417">
    <property type="entry name" value="P-loop_NTPase"/>
</dbReference>
<dbReference type="InterPro" id="IPR003959">
    <property type="entry name" value="ATPase_AAA_core"/>
</dbReference>
<gene>
    <name evidence="2" type="ORF">J2S45_002080</name>
</gene>
<dbReference type="PANTHER" id="PTHR40396">
    <property type="entry name" value="ATPASE-LIKE PROTEIN"/>
    <property type="match status" value="1"/>
</dbReference>
<evidence type="ECO:0000259" key="1">
    <source>
        <dbReference type="Pfam" id="PF13304"/>
    </source>
</evidence>
<dbReference type="Proteomes" id="UP001230145">
    <property type="component" value="Unassembled WGS sequence"/>
</dbReference>
<evidence type="ECO:0000313" key="2">
    <source>
        <dbReference type="EMBL" id="MDP9833401.1"/>
    </source>
</evidence>